<reference evidence="4" key="1">
    <citation type="submission" date="2020-09" db="EMBL/GenBank/DDBJ databases">
        <title>New species isolated from human feces.</title>
        <authorList>
            <person name="Kitahara M."/>
            <person name="Shigeno Y."/>
            <person name="Shime M."/>
            <person name="Matsumoto Y."/>
            <person name="Nakamura S."/>
            <person name="Motooka D."/>
            <person name="Fukuoka S."/>
            <person name="Nishikawa H."/>
            <person name="Benno Y."/>
        </authorList>
    </citation>
    <scope>NUCLEOTIDE SEQUENCE</scope>
    <source>
        <strain evidence="4">MM59</strain>
    </source>
</reference>
<feature type="region of interest" description="Disordered" evidence="1">
    <location>
        <begin position="304"/>
        <end position="323"/>
    </location>
</feature>
<evidence type="ECO:0000256" key="2">
    <source>
        <dbReference type="SAM" id="Phobius"/>
    </source>
</evidence>
<keyword evidence="5" id="KW-1185">Reference proteome</keyword>
<gene>
    <name evidence="4" type="ORF">MM59RIKEN_06080</name>
</gene>
<protein>
    <recommendedName>
        <fullName evidence="6">Cell wall anchor protein</fullName>
    </recommendedName>
</protein>
<proteinExistence type="predicted"/>
<evidence type="ECO:0000256" key="1">
    <source>
        <dbReference type="SAM" id="MobiDB-lite"/>
    </source>
</evidence>
<dbReference type="KEGG" id="pfaa:MM59RIKEN_06080"/>
<dbReference type="EMBL" id="AP023420">
    <property type="protein sequence ID" value="BCK83289.1"/>
    <property type="molecule type" value="Genomic_DNA"/>
</dbReference>
<dbReference type="AlphaFoldDB" id="A0A810Q4P4"/>
<keyword evidence="2" id="KW-1133">Transmembrane helix</keyword>
<sequence>MKKKIFSISASLLLLTMLVIPADATNVDVTDPDAMLPVDIILDQDNREIRKVYDLSPNTDPSTLPMQQFERDGLLYECTDVLREVIIGSETQVITQTETVESDKKDMETILSLLPQEKEVTTEEDFSGTLHLDLDSIKTEPAGYGSSTKPVTATRTYPNLASQDINHLPKSITEGGRTLNLQDVQWQTDNTYNADDYEIGDRFTAVCTYGGSKTVSYVTGYTTTADYTGEVYRTGVTVIRYTVIFTGTPIEPVLSEETQDAGEITSWLMVLLPALGALGIGAGGAYFFMKRKERKMYEELGENNGAVAGHHGDDDDAGTSGGL</sequence>
<dbReference type="RefSeq" id="WP_055179533.1">
    <property type="nucleotide sequence ID" value="NZ_AP023420.1"/>
</dbReference>
<evidence type="ECO:0008006" key="6">
    <source>
        <dbReference type="Google" id="ProtNLM"/>
    </source>
</evidence>
<feature type="signal peptide" evidence="3">
    <location>
        <begin position="1"/>
        <end position="24"/>
    </location>
</feature>
<accession>A0A810Q4P4</accession>
<name>A0A810Q4P4_9FIRM</name>
<evidence type="ECO:0000313" key="4">
    <source>
        <dbReference type="EMBL" id="BCK83289.1"/>
    </source>
</evidence>
<evidence type="ECO:0000313" key="5">
    <source>
        <dbReference type="Proteomes" id="UP000679848"/>
    </source>
</evidence>
<evidence type="ECO:0000256" key="3">
    <source>
        <dbReference type="SAM" id="SignalP"/>
    </source>
</evidence>
<dbReference type="Proteomes" id="UP000679848">
    <property type="component" value="Chromosome"/>
</dbReference>
<organism evidence="4 5">
    <name type="scientific">Pusillibacter faecalis</name>
    <dbReference type="NCBI Taxonomy" id="2714358"/>
    <lineage>
        <taxon>Bacteria</taxon>
        <taxon>Bacillati</taxon>
        <taxon>Bacillota</taxon>
        <taxon>Clostridia</taxon>
        <taxon>Eubacteriales</taxon>
        <taxon>Oscillospiraceae</taxon>
        <taxon>Pusillibacter</taxon>
    </lineage>
</organism>
<feature type="transmembrane region" description="Helical" evidence="2">
    <location>
        <begin position="267"/>
        <end position="288"/>
    </location>
</feature>
<keyword evidence="2" id="KW-0472">Membrane</keyword>
<keyword evidence="3" id="KW-0732">Signal</keyword>
<feature type="chain" id="PRO_5032267442" description="Cell wall anchor protein" evidence="3">
    <location>
        <begin position="25"/>
        <end position="323"/>
    </location>
</feature>
<keyword evidence="2" id="KW-0812">Transmembrane</keyword>